<dbReference type="PANTHER" id="PTHR12565">
    <property type="entry name" value="STEROL REGULATORY ELEMENT-BINDING PROTEIN"/>
    <property type="match status" value="1"/>
</dbReference>
<dbReference type="EMBL" id="JACTNZ010000007">
    <property type="protein sequence ID" value="KAG5540808.1"/>
    <property type="molecule type" value="Genomic_DNA"/>
</dbReference>
<sequence length="103" mass="11582">MFPAFRELQLVGTEFVGETISIAPLQLVTNKFSREECCNDDEIGVEVRQGESEDNETTNLETSIDNSKVSDVLKPDYIHVRARRGQATNSHSLAERVSLFFFG</sequence>
<dbReference type="GO" id="GO:0003700">
    <property type="term" value="F:DNA-binding transcription factor activity"/>
    <property type="evidence" value="ECO:0007669"/>
    <property type="project" value="TreeGrafter"/>
</dbReference>
<name>A0AAV6JLE4_9ERIC</name>
<reference evidence="3" key="1">
    <citation type="submission" date="2020-08" db="EMBL/GenBank/DDBJ databases">
        <title>Plant Genome Project.</title>
        <authorList>
            <person name="Zhang R.-G."/>
        </authorList>
    </citation>
    <scope>NUCLEOTIDE SEQUENCE</scope>
    <source>
        <strain evidence="3">WSP0</strain>
        <tissue evidence="3">Leaf</tissue>
    </source>
</reference>
<accession>A0AAV6JLE4</accession>
<evidence type="ECO:0000256" key="2">
    <source>
        <dbReference type="ARBA" id="ARBA00023242"/>
    </source>
</evidence>
<keyword evidence="4" id="KW-1185">Reference proteome</keyword>
<evidence type="ECO:0000256" key="1">
    <source>
        <dbReference type="ARBA" id="ARBA00004123"/>
    </source>
</evidence>
<proteinExistence type="predicted"/>
<protein>
    <submittedName>
        <fullName evidence="3">Uncharacterized protein</fullName>
    </submittedName>
</protein>
<dbReference type="GO" id="GO:0005634">
    <property type="term" value="C:nucleus"/>
    <property type="evidence" value="ECO:0007669"/>
    <property type="project" value="UniProtKB-SubCell"/>
</dbReference>
<dbReference type="PANTHER" id="PTHR12565:SF184">
    <property type="entry name" value="BHLH TRANSCRIPTION FACTOR"/>
    <property type="match status" value="1"/>
</dbReference>
<gene>
    <name evidence="3" type="ORF">RHGRI_020892</name>
</gene>
<dbReference type="AlphaFoldDB" id="A0AAV6JLE4"/>
<comment type="caution">
    <text evidence="3">The sequence shown here is derived from an EMBL/GenBank/DDBJ whole genome shotgun (WGS) entry which is preliminary data.</text>
</comment>
<evidence type="ECO:0000313" key="3">
    <source>
        <dbReference type="EMBL" id="KAG5540808.1"/>
    </source>
</evidence>
<dbReference type="InterPro" id="IPR024097">
    <property type="entry name" value="bHLH_ZIP_TF"/>
</dbReference>
<comment type="subcellular location">
    <subcellularLocation>
        <location evidence="1">Nucleus</location>
    </subcellularLocation>
</comment>
<evidence type="ECO:0000313" key="4">
    <source>
        <dbReference type="Proteomes" id="UP000823749"/>
    </source>
</evidence>
<keyword evidence="2" id="KW-0539">Nucleus</keyword>
<organism evidence="3 4">
    <name type="scientific">Rhododendron griersonianum</name>
    <dbReference type="NCBI Taxonomy" id="479676"/>
    <lineage>
        <taxon>Eukaryota</taxon>
        <taxon>Viridiplantae</taxon>
        <taxon>Streptophyta</taxon>
        <taxon>Embryophyta</taxon>
        <taxon>Tracheophyta</taxon>
        <taxon>Spermatophyta</taxon>
        <taxon>Magnoliopsida</taxon>
        <taxon>eudicotyledons</taxon>
        <taxon>Gunneridae</taxon>
        <taxon>Pentapetalae</taxon>
        <taxon>asterids</taxon>
        <taxon>Ericales</taxon>
        <taxon>Ericaceae</taxon>
        <taxon>Ericoideae</taxon>
        <taxon>Rhodoreae</taxon>
        <taxon>Rhododendron</taxon>
    </lineage>
</organism>
<dbReference type="Proteomes" id="UP000823749">
    <property type="component" value="Chromosome 7"/>
</dbReference>